<reference evidence="3 4" key="1">
    <citation type="journal article" date="2014" name="Genome Announc.">
        <title>Draft Genome Sequence of Marine Flavobacterium Jejuia pallidilutea Strain 11shimoA1 and Pigmentation Mutants.</title>
        <authorList>
            <person name="Takatani N."/>
            <person name="Nakanishi M."/>
            <person name="Meirelles P."/>
            <person name="Mino S."/>
            <person name="Suda W."/>
            <person name="Oshima K."/>
            <person name="Hattori M."/>
            <person name="Ohkuma M."/>
            <person name="Hosokawa M."/>
            <person name="Miyashita K."/>
            <person name="Thompson F.L."/>
            <person name="Niwa A."/>
            <person name="Sawabe T."/>
            <person name="Sawabe T."/>
        </authorList>
    </citation>
    <scope>NUCLEOTIDE SEQUENCE [LARGE SCALE GENOMIC DNA]</scope>
    <source>
        <strain evidence="1 3">JCM 19301</strain>
        <strain evidence="2">JCM 19302</strain>
        <strain evidence="4">JCM19302</strain>
    </source>
</reference>
<dbReference type="AlphaFoldDB" id="A0A090W579"/>
<dbReference type="EMBL" id="BBNR01000025">
    <property type="protein sequence ID" value="GAL68777.1"/>
    <property type="molecule type" value="Genomic_DNA"/>
</dbReference>
<comment type="caution">
    <text evidence="2">The sequence shown here is derived from an EMBL/GenBank/DDBJ whole genome shotgun (WGS) entry which is preliminary data.</text>
</comment>
<gene>
    <name evidence="1" type="ORF">JCM19301_1516</name>
    <name evidence="2" type="ORF">JCM19302_133</name>
</gene>
<accession>A0A090W579</accession>
<dbReference type="EMBL" id="BBNS01000020">
    <property type="protein sequence ID" value="GAL72175.1"/>
    <property type="molecule type" value="Genomic_DNA"/>
</dbReference>
<evidence type="ECO:0000313" key="3">
    <source>
        <dbReference type="Proteomes" id="UP000029641"/>
    </source>
</evidence>
<name>A0A090W579_9FLAO</name>
<evidence type="ECO:0000313" key="4">
    <source>
        <dbReference type="Proteomes" id="UP000029646"/>
    </source>
</evidence>
<dbReference type="STRING" id="504487.JCM19538_529"/>
<sequence>MPMLLTTTIIIAALVCINFLLLKISCNKTAKQNKINKNPIVLKSHKTLVDIEENLAPTGS</sequence>
<evidence type="ECO:0000313" key="2">
    <source>
        <dbReference type="EMBL" id="GAL72175.1"/>
    </source>
</evidence>
<protein>
    <submittedName>
        <fullName evidence="2">Uncharacterized protein</fullName>
    </submittedName>
</protein>
<dbReference type="Proteomes" id="UP000029641">
    <property type="component" value="Unassembled WGS sequence"/>
</dbReference>
<proteinExistence type="predicted"/>
<dbReference type="Proteomes" id="UP000029646">
    <property type="component" value="Unassembled WGS sequence"/>
</dbReference>
<organism evidence="2 4">
    <name type="scientific">Jejuia pallidilutea</name>
    <dbReference type="NCBI Taxonomy" id="504487"/>
    <lineage>
        <taxon>Bacteria</taxon>
        <taxon>Pseudomonadati</taxon>
        <taxon>Bacteroidota</taxon>
        <taxon>Flavobacteriia</taxon>
        <taxon>Flavobacteriales</taxon>
        <taxon>Flavobacteriaceae</taxon>
        <taxon>Jejuia</taxon>
    </lineage>
</organism>
<evidence type="ECO:0000313" key="1">
    <source>
        <dbReference type="EMBL" id="GAL68777.1"/>
    </source>
</evidence>